<dbReference type="InterPro" id="IPR016181">
    <property type="entry name" value="Acyl_CoA_acyltransferase"/>
</dbReference>
<evidence type="ECO:0000313" key="6">
    <source>
        <dbReference type="Proteomes" id="UP000297654"/>
    </source>
</evidence>
<evidence type="ECO:0000256" key="2">
    <source>
        <dbReference type="ARBA" id="ARBA00022490"/>
    </source>
</evidence>
<dbReference type="PROSITE" id="PS51186">
    <property type="entry name" value="GNAT"/>
    <property type="match status" value="1"/>
</dbReference>
<dbReference type="Pfam" id="PF00583">
    <property type="entry name" value="Acetyltransf_1"/>
    <property type="match status" value="1"/>
</dbReference>
<dbReference type="PANTHER" id="PTHR43420">
    <property type="entry name" value="ACETYLTRANSFERASE"/>
    <property type="match status" value="1"/>
</dbReference>
<dbReference type="Proteomes" id="UP000297654">
    <property type="component" value="Unassembled WGS sequence"/>
</dbReference>
<dbReference type="InterPro" id="IPR050680">
    <property type="entry name" value="YpeA/RimI_acetyltransf"/>
</dbReference>
<dbReference type="STRING" id="1424661.SAMN05216281_102264"/>
<evidence type="ECO:0000256" key="1">
    <source>
        <dbReference type="ARBA" id="ARBA00005395"/>
    </source>
</evidence>
<keyword evidence="6" id="KW-1185">Reference proteome</keyword>
<comment type="caution">
    <text evidence="5">The sequence shown here is derived from an EMBL/GenBank/DDBJ whole genome shotgun (WGS) entry which is preliminary data.</text>
</comment>
<reference evidence="5 6" key="1">
    <citation type="submission" date="2019-03" db="EMBL/GenBank/DDBJ databases">
        <title>Genomics of glacier-inhabiting Cryobacterium strains.</title>
        <authorList>
            <person name="Liu Q."/>
            <person name="Xin Y.-H."/>
        </authorList>
    </citation>
    <scope>NUCLEOTIDE SEQUENCE [LARGE SCALE GENOMIC DNA]</scope>
    <source>
        <strain evidence="5 6">Hh15</strain>
    </source>
</reference>
<protein>
    <submittedName>
        <fullName evidence="5">Ribosomal-protein-alanine N-acetyltransferase</fullName>
    </submittedName>
</protein>
<proteinExistence type="inferred from homology"/>
<dbReference type="InterPro" id="IPR000182">
    <property type="entry name" value="GNAT_dom"/>
</dbReference>
<dbReference type="SUPFAM" id="SSF55729">
    <property type="entry name" value="Acyl-CoA N-acyltransferases (Nat)"/>
    <property type="match status" value="1"/>
</dbReference>
<sequence>MTWQLRRAHEADLAAIMLLETSIFENDAWSAPMMLRDLGDPACYYLVAFPPDDPSSIDAYAGLLAPQGAVEGDIQTIAVAESARGRGLGRTIMQALISEARKRGARLIFLEVRADNPGAQRLYERLGFIDVGVRRGYYQPDNVDAIVMRLNIPELESMLVTVETP</sequence>
<keyword evidence="4" id="KW-0012">Acyltransferase</keyword>
<dbReference type="InterPro" id="IPR006464">
    <property type="entry name" value="AcTrfase_RimI/Ard1"/>
</dbReference>
<dbReference type="PANTHER" id="PTHR43420:SF44">
    <property type="entry name" value="ACETYLTRANSFERASE YPEA"/>
    <property type="match status" value="1"/>
</dbReference>
<dbReference type="AlphaFoldDB" id="A0A1H8C976"/>
<dbReference type="CDD" id="cd04301">
    <property type="entry name" value="NAT_SF"/>
    <property type="match status" value="1"/>
</dbReference>
<evidence type="ECO:0000256" key="4">
    <source>
        <dbReference type="ARBA" id="ARBA00023315"/>
    </source>
</evidence>
<dbReference type="NCBIfam" id="TIGR01575">
    <property type="entry name" value="rimI"/>
    <property type="match status" value="1"/>
</dbReference>
<dbReference type="RefSeq" id="WP_092107303.1">
    <property type="nucleotide sequence ID" value="NZ_FOCN01000002.1"/>
</dbReference>
<comment type="similarity">
    <text evidence="1">Belongs to the acetyltransferase family. RimI subfamily.</text>
</comment>
<dbReference type="EMBL" id="SOFF01000030">
    <property type="protein sequence ID" value="TFB89268.1"/>
    <property type="molecule type" value="Genomic_DNA"/>
</dbReference>
<dbReference type="OrthoDB" id="529907at2"/>
<evidence type="ECO:0000256" key="3">
    <source>
        <dbReference type="ARBA" id="ARBA00022679"/>
    </source>
</evidence>
<evidence type="ECO:0000313" key="5">
    <source>
        <dbReference type="EMBL" id="TFB89268.1"/>
    </source>
</evidence>
<keyword evidence="2" id="KW-0963">Cytoplasm</keyword>
<organism evidence="5 6">
    <name type="scientific">Cryobacterium luteum</name>
    <dbReference type="NCBI Taxonomy" id="1424661"/>
    <lineage>
        <taxon>Bacteria</taxon>
        <taxon>Bacillati</taxon>
        <taxon>Actinomycetota</taxon>
        <taxon>Actinomycetes</taxon>
        <taxon>Micrococcales</taxon>
        <taxon>Microbacteriaceae</taxon>
        <taxon>Cryobacterium</taxon>
    </lineage>
</organism>
<accession>A0A1H8C976</accession>
<dbReference type="GO" id="GO:0008080">
    <property type="term" value="F:N-acetyltransferase activity"/>
    <property type="evidence" value="ECO:0007669"/>
    <property type="project" value="InterPro"/>
</dbReference>
<keyword evidence="3 5" id="KW-0808">Transferase</keyword>
<dbReference type="Gene3D" id="3.40.630.30">
    <property type="match status" value="1"/>
</dbReference>
<gene>
    <name evidence="5" type="primary">rimI</name>
    <name evidence="5" type="ORF">E3O10_10355</name>
</gene>
<name>A0A1H8C976_9MICO</name>